<evidence type="ECO:0000256" key="5">
    <source>
        <dbReference type="SAM" id="MobiDB-lite"/>
    </source>
</evidence>
<feature type="transmembrane region" description="Helical" evidence="6">
    <location>
        <begin position="38"/>
        <end position="59"/>
    </location>
</feature>
<evidence type="ECO:0000256" key="4">
    <source>
        <dbReference type="ARBA" id="ARBA00023136"/>
    </source>
</evidence>
<feature type="transmembrane region" description="Helical" evidence="6">
    <location>
        <begin position="114"/>
        <end position="134"/>
    </location>
</feature>
<dbReference type="InterPro" id="IPR008952">
    <property type="entry name" value="Tetraspanin_EC2_sf"/>
</dbReference>
<keyword evidence="7" id="KW-1185">Reference proteome</keyword>
<feature type="transmembrane region" description="Helical" evidence="6">
    <location>
        <begin position="79"/>
        <end position="102"/>
    </location>
</feature>
<evidence type="ECO:0000256" key="2">
    <source>
        <dbReference type="ARBA" id="ARBA00022692"/>
    </source>
</evidence>
<dbReference type="GO" id="GO:0016020">
    <property type="term" value="C:membrane"/>
    <property type="evidence" value="ECO:0007669"/>
    <property type="project" value="UniProtKB-SubCell"/>
</dbReference>
<dbReference type="GeneID" id="117575729"/>
<evidence type="ECO:0000256" key="6">
    <source>
        <dbReference type="SAM" id="Phobius"/>
    </source>
</evidence>
<protein>
    <submittedName>
        <fullName evidence="8">Uncharacterized protein LOC117575729</fullName>
    </submittedName>
</protein>
<comment type="subcellular location">
    <subcellularLocation>
        <location evidence="1">Membrane</location>
        <topology evidence="1">Multi-pass membrane protein</topology>
    </subcellularLocation>
</comment>
<evidence type="ECO:0000313" key="8">
    <source>
        <dbReference type="RefSeq" id="XP_051862288.1"/>
    </source>
</evidence>
<proteinExistence type="predicted"/>
<organism evidence="7 8">
    <name type="scientific">Drosophila albomicans</name>
    <name type="common">Fruit fly</name>
    <dbReference type="NCBI Taxonomy" id="7291"/>
    <lineage>
        <taxon>Eukaryota</taxon>
        <taxon>Metazoa</taxon>
        <taxon>Ecdysozoa</taxon>
        <taxon>Arthropoda</taxon>
        <taxon>Hexapoda</taxon>
        <taxon>Insecta</taxon>
        <taxon>Pterygota</taxon>
        <taxon>Neoptera</taxon>
        <taxon>Endopterygota</taxon>
        <taxon>Diptera</taxon>
        <taxon>Brachycera</taxon>
        <taxon>Muscomorpha</taxon>
        <taxon>Ephydroidea</taxon>
        <taxon>Drosophilidae</taxon>
        <taxon>Drosophila</taxon>
    </lineage>
</organism>
<dbReference type="Pfam" id="PF00335">
    <property type="entry name" value="Tetraspanin"/>
    <property type="match status" value="1"/>
</dbReference>
<dbReference type="Proteomes" id="UP000515160">
    <property type="component" value="Chromosome 2R"/>
</dbReference>
<keyword evidence="3 6" id="KW-1133">Transmembrane helix</keyword>
<keyword evidence="4 6" id="KW-0472">Membrane</keyword>
<sequence length="248" mass="28441">MLRGSTRTVSFVSEPEEDETIGHDKASEDSVKEAIVRWIIYIITYALIIIGTGAIWVGLVLNDSLTHISADKIGYGSHVITHIFILCGVATIVVGYAGGCWFNAHQGLMLKVHFCLIITTILLYILVIVIVVFASTARRADDYLNECWEEYTNKNRTVDMMELQIRFFCCGINGIKDYTEGDYVLRMSCYFKFNMRAQPFQQTCSHAIKDYFHQKRNDCIIFNSVVIVLLIIYLILCKLLHKWRVIYV</sequence>
<accession>A0A9C6WGH7</accession>
<dbReference type="AlphaFoldDB" id="A0A9C6WGH7"/>
<reference evidence="8" key="1">
    <citation type="submission" date="2025-08" db="UniProtKB">
        <authorList>
            <consortium name="RefSeq"/>
        </authorList>
    </citation>
    <scope>IDENTIFICATION</scope>
    <source>
        <strain evidence="8">15112-1751.03</strain>
        <tissue evidence="8">Whole Adult</tissue>
    </source>
</reference>
<dbReference type="Gene3D" id="1.10.1450.10">
    <property type="entry name" value="Tetraspanin"/>
    <property type="match status" value="1"/>
</dbReference>
<feature type="region of interest" description="Disordered" evidence="5">
    <location>
        <begin position="1"/>
        <end position="25"/>
    </location>
</feature>
<dbReference type="SUPFAM" id="SSF48652">
    <property type="entry name" value="Tetraspanin"/>
    <property type="match status" value="1"/>
</dbReference>
<dbReference type="CDD" id="cd03127">
    <property type="entry name" value="tetraspanin_LEL"/>
    <property type="match status" value="1"/>
</dbReference>
<evidence type="ECO:0000256" key="1">
    <source>
        <dbReference type="ARBA" id="ARBA00004141"/>
    </source>
</evidence>
<keyword evidence="2 6" id="KW-0812">Transmembrane</keyword>
<dbReference type="InterPro" id="IPR018499">
    <property type="entry name" value="Tetraspanin/Peripherin"/>
</dbReference>
<gene>
    <name evidence="8" type="primary">LOC117575729</name>
</gene>
<dbReference type="RefSeq" id="XP_051862288.1">
    <property type="nucleotide sequence ID" value="XM_052006328.1"/>
</dbReference>
<name>A0A9C6WGH7_DROAB</name>
<evidence type="ECO:0000313" key="7">
    <source>
        <dbReference type="Proteomes" id="UP000515160"/>
    </source>
</evidence>
<evidence type="ECO:0000256" key="3">
    <source>
        <dbReference type="ARBA" id="ARBA00022989"/>
    </source>
</evidence>
<feature type="transmembrane region" description="Helical" evidence="6">
    <location>
        <begin position="220"/>
        <end position="240"/>
    </location>
</feature>
<feature type="compositionally biased region" description="Polar residues" evidence="5">
    <location>
        <begin position="1"/>
        <end position="11"/>
    </location>
</feature>